<organism evidence="1 2">
    <name type="scientific">Collybiopsis luxurians FD-317 M1</name>
    <dbReference type="NCBI Taxonomy" id="944289"/>
    <lineage>
        <taxon>Eukaryota</taxon>
        <taxon>Fungi</taxon>
        <taxon>Dikarya</taxon>
        <taxon>Basidiomycota</taxon>
        <taxon>Agaricomycotina</taxon>
        <taxon>Agaricomycetes</taxon>
        <taxon>Agaricomycetidae</taxon>
        <taxon>Agaricales</taxon>
        <taxon>Marasmiineae</taxon>
        <taxon>Omphalotaceae</taxon>
        <taxon>Collybiopsis</taxon>
        <taxon>Collybiopsis luxurians</taxon>
    </lineage>
</organism>
<dbReference type="AlphaFoldDB" id="A0A0D0BA25"/>
<dbReference type="Proteomes" id="UP000053593">
    <property type="component" value="Unassembled WGS sequence"/>
</dbReference>
<evidence type="ECO:0000313" key="2">
    <source>
        <dbReference type="Proteomes" id="UP000053593"/>
    </source>
</evidence>
<keyword evidence="2" id="KW-1185">Reference proteome</keyword>
<dbReference type="EMBL" id="KN834872">
    <property type="protein sequence ID" value="KIK51116.1"/>
    <property type="molecule type" value="Genomic_DNA"/>
</dbReference>
<reference evidence="1 2" key="1">
    <citation type="submission" date="2014-04" db="EMBL/GenBank/DDBJ databases">
        <title>Evolutionary Origins and Diversification of the Mycorrhizal Mutualists.</title>
        <authorList>
            <consortium name="DOE Joint Genome Institute"/>
            <consortium name="Mycorrhizal Genomics Consortium"/>
            <person name="Kohler A."/>
            <person name="Kuo A."/>
            <person name="Nagy L.G."/>
            <person name="Floudas D."/>
            <person name="Copeland A."/>
            <person name="Barry K.W."/>
            <person name="Cichocki N."/>
            <person name="Veneault-Fourrey C."/>
            <person name="LaButti K."/>
            <person name="Lindquist E.A."/>
            <person name="Lipzen A."/>
            <person name="Lundell T."/>
            <person name="Morin E."/>
            <person name="Murat C."/>
            <person name="Riley R."/>
            <person name="Ohm R."/>
            <person name="Sun H."/>
            <person name="Tunlid A."/>
            <person name="Henrissat B."/>
            <person name="Grigoriev I.V."/>
            <person name="Hibbett D.S."/>
            <person name="Martin F."/>
        </authorList>
    </citation>
    <scope>NUCLEOTIDE SEQUENCE [LARGE SCALE GENOMIC DNA]</scope>
    <source>
        <strain evidence="1 2">FD-317 M1</strain>
    </source>
</reference>
<protein>
    <submittedName>
        <fullName evidence="1">Uncharacterized protein</fullName>
    </submittedName>
</protein>
<gene>
    <name evidence="1" type="ORF">GYMLUDRAFT_252352</name>
</gene>
<sequence>MEGINNIDVVEVILDLQTTLPALMYPSNALNNGRSGWGQSLPSYKTEMAHTENFTASTWALLHHARIFTNAHQDSEGYNVAIQVTGNRSDPSPKIWGVLKFKDPEMPKKTQMEIAELVADVCGLQSSSDVDKFNEHNLYQLEDPHWSEFCTVDLIYVLPGDLV</sequence>
<proteinExistence type="predicted"/>
<name>A0A0D0BA25_9AGAR</name>
<accession>A0A0D0BA25</accession>
<dbReference type="HOGENOM" id="CLU_1627234_0_0_1"/>
<evidence type="ECO:0000313" key="1">
    <source>
        <dbReference type="EMBL" id="KIK51116.1"/>
    </source>
</evidence>
<dbReference type="OrthoDB" id="2635829at2759"/>